<evidence type="ECO:0000256" key="3">
    <source>
        <dbReference type="ARBA" id="ARBA00023125"/>
    </source>
</evidence>
<evidence type="ECO:0000256" key="4">
    <source>
        <dbReference type="ARBA" id="ARBA00023163"/>
    </source>
</evidence>
<dbReference type="FunFam" id="1.10.10.10:FF:000001">
    <property type="entry name" value="LysR family transcriptional regulator"/>
    <property type="match status" value="1"/>
</dbReference>
<feature type="domain" description="HTH lysR-type" evidence="5">
    <location>
        <begin position="1"/>
        <end position="57"/>
    </location>
</feature>
<name>A0A8J2ZVI3_9BACL</name>
<dbReference type="InterPro" id="IPR036390">
    <property type="entry name" value="WH_DNA-bd_sf"/>
</dbReference>
<sequence>MDQALLVFITVAEQKNFTRAAEMLHMTQPAVSHYIKDLEQTMGTKLLERTNKYVRLNKAGEIVFYHAKEMLGLHTRMHSLVDDLLHTASGELIIGASYTFGEYILPHVLAELDRQYPLIKPTIKIGNTEKIAEWVADHQLDVGVVEGDLHHEKLFIEPFAEDLMYLIISTGHPLAQKSKICVGDLSGEKWIVREKGSGTREMQEKVFEALHIQPSEILEFGSTQVIKESVEAGLGITLLSQWAVRKEILLGTLKRVCCQGLPFSRKFSWVTQNITFKTKVTEVFLDILGNKSGFPQFKALEK</sequence>
<protein>
    <submittedName>
        <fullName evidence="6">LysR family transcriptional regulator</fullName>
    </submittedName>
</protein>
<evidence type="ECO:0000256" key="2">
    <source>
        <dbReference type="ARBA" id="ARBA00023015"/>
    </source>
</evidence>
<dbReference type="PRINTS" id="PR00039">
    <property type="entry name" value="HTHLYSR"/>
</dbReference>
<dbReference type="GO" id="GO:0000976">
    <property type="term" value="F:transcription cis-regulatory region binding"/>
    <property type="evidence" value="ECO:0007669"/>
    <property type="project" value="TreeGrafter"/>
</dbReference>
<dbReference type="Pfam" id="PF03466">
    <property type="entry name" value="LysR_substrate"/>
    <property type="match status" value="1"/>
</dbReference>
<dbReference type="GO" id="GO:0003700">
    <property type="term" value="F:DNA-binding transcription factor activity"/>
    <property type="evidence" value="ECO:0007669"/>
    <property type="project" value="InterPro"/>
</dbReference>
<reference evidence="6" key="2">
    <citation type="submission" date="2020-09" db="EMBL/GenBank/DDBJ databases">
        <authorList>
            <person name="Sun Q."/>
            <person name="Zhou Y."/>
        </authorList>
    </citation>
    <scope>NUCLEOTIDE SEQUENCE</scope>
    <source>
        <strain evidence="6">CGMCC 1.12777</strain>
    </source>
</reference>
<evidence type="ECO:0000313" key="6">
    <source>
        <dbReference type="EMBL" id="GGH80658.1"/>
    </source>
</evidence>
<dbReference type="AlphaFoldDB" id="A0A8J2ZVI3"/>
<evidence type="ECO:0000259" key="5">
    <source>
        <dbReference type="PROSITE" id="PS50931"/>
    </source>
</evidence>
<dbReference type="RefSeq" id="WP_188497015.1">
    <property type="nucleotide sequence ID" value="NZ_BMFV01000011.1"/>
</dbReference>
<dbReference type="InterPro" id="IPR005119">
    <property type="entry name" value="LysR_subst-bd"/>
</dbReference>
<dbReference type="PANTHER" id="PTHR30126">
    <property type="entry name" value="HTH-TYPE TRANSCRIPTIONAL REGULATOR"/>
    <property type="match status" value="1"/>
</dbReference>
<keyword evidence="4" id="KW-0804">Transcription</keyword>
<dbReference type="SUPFAM" id="SSF46785">
    <property type="entry name" value="Winged helix' DNA-binding domain"/>
    <property type="match status" value="1"/>
</dbReference>
<dbReference type="SUPFAM" id="SSF53850">
    <property type="entry name" value="Periplasmic binding protein-like II"/>
    <property type="match status" value="1"/>
</dbReference>
<dbReference type="Pfam" id="PF00126">
    <property type="entry name" value="HTH_1"/>
    <property type="match status" value="1"/>
</dbReference>
<dbReference type="Gene3D" id="1.10.10.10">
    <property type="entry name" value="Winged helix-like DNA-binding domain superfamily/Winged helix DNA-binding domain"/>
    <property type="match status" value="1"/>
</dbReference>
<keyword evidence="7" id="KW-1185">Reference proteome</keyword>
<evidence type="ECO:0000313" key="7">
    <source>
        <dbReference type="Proteomes" id="UP000656813"/>
    </source>
</evidence>
<accession>A0A8J2ZVI3</accession>
<proteinExistence type="inferred from homology"/>
<dbReference type="InterPro" id="IPR036388">
    <property type="entry name" value="WH-like_DNA-bd_sf"/>
</dbReference>
<dbReference type="PANTHER" id="PTHR30126:SF39">
    <property type="entry name" value="HTH-TYPE TRANSCRIPTIONAL REGULATOR CYSL"/>
    <property type="match status" value="1"/>
</dbReference>
<dbReference type="InterPro" id="IPR000847">
    <property type="entry name" value="LysR_HTH_N"/>
</dbReference>
<dbReference type="EMBL" id="BMFV01000011">
    <property type="protein sequence ID" value="GGH80658.1"/>
    <property type="molecule type" value="Genomic_DNA"/>
</dbReference>
<dbReference type="Proteomes" id="UP000656813">
    <property type="component" value="Unassembled WGS sequence"/>
</dbReference>
<dbReference type="Gene3D" id="3.40.190.10">
    <property type="entry name" value="Periplasmic binding protein-like II"/>
    <property type="match status" value="2"/>
</dbReference>
<keyword evidence="3" id="KW-0238">DNA-binding</keyword>
<evidence type="ECO:0000256" key="1">
    <source>
        <dbReference type="ARBA" id="ARBA00009437"/>
    </source>
</evidence>
<reference evidence="6" key="1">
    <citation type="journal article" date="2014" name="Int. J. Syst. Evol. Microbiol.">
        <title>Complete genome sequence of Corynebacterium casei LMG S-19264T (=DSM 44701T), isolated from a smear-ripened cheese.</title>
        <authorList>
            <consortium name="US DOE Joint Genome Institute (JGI-PGF)"/>
            <person name="Walter F."/>
            <person name="Albersmeier A."/>
            <person name="Kalinowski J."/>
            <person name="Ruckert C."/>
        </authorList>
    </citation>
    <scope>NUCLEOTIDE SEQUENCE</scope>
    <source>
        <strain evidence="6">CGMCC 1.12777</strain>
    </source>
</reference>
<comment type="caution">
    <text evidence="6">The sequence shown here is derived from an EMBL/GenBank/DDBJ whole genome shotgun (WGS) entry which is preliminary data.</text>
</comment>
<organism evidence="6 7">
    <name type="scientific">Pullulanibacillus pueri</name>
    <dbReference type="NCBI Taxonomy" id="1437324"/>
    <lineage>
        <taxon>Bacteria</taxon>
        <taxon>Bacillati</taxon>
        <taxon>Bacillota</taxon>
        <taxon>Bacilli</taxon>
        <taxon>Bacillales</taxon>
        <taxon>Sporolactobacillaceae</taxon>
        <taxon>Pullulanibacillus</taxon>
    </lineage>
</organism>
<dbReference type="CDD" id="cd08420">
    <property type="entry name" value="PBP2_CysL_like"/>
    <property type="match status" value="1"/>
</dbReference>
<keyword evidence="2" id="KW-0805">Transcription regulation</keyword>
<gene>
    <name evidence="6" type="ORF">GCM10007096_17390</name>
</gene>
<dbReference type="PROSITE" id="PS50931">
    <property type="entry name" value="HTH_LYSR"/>
    <property type="match status" value="1"/>
</dbReference>
<comment type="similarity">
    <text evidence="1">Belongs to the LysR transcriptional regulatory family.</text>
</comment>